<sequence>MELDENAPIGGAGLDHWRPTPDQLSLVAGLTARYLDDDPAATIMFIRAFTRFGPHRRDGVDDGLVQLALAFMQTIDETLAAGDRDRLIARLQSSAVRYRELDLDDVSMRVDGQPQIDHTLEQEKHHD</sequence>
<comment type="caution">
    <text evidence="1">The sequence shown here is derived from an EMBL/GenBank/DDBJ whole genome shotgun (WGS) entry which is preliminary data.</text>
</comment>
<protein>
    <submittedName>
        <fullName evidence="1">Uncharacterized protein</fullName>
    </submittedName>
</protein>
<dbReference type="EMBL" id="BJOV01000003">
    <property type="protein sequence ID" value="GEE01120.1"/>
    <property type="molecule type" value="Genomic_DNA"/>
</dbReference>
<accession>A0A7I9V7R4</accession>
<dbReference type="Proteomes" id="UP000444960">
    <property type="component" value="Unassembled WGS sequence"/>
</dbReference>
<gene>
    <name evidence="1" type="ORF">nbrc107696_15660</name>
</gene>
<evidence type="ECO:0000313" key="2">
    <source>
        <dbReference type="Proteomes" id="UP000444960"/>
    </source>
</evidence>
<organism evidence="1 2">
    <name type="scientific">Gordonia spumicola</name>
    <dbReference type="NCBI Taxonomy" id="589161"/>
    <lineage>
        <taxon>Bacteria</taxon>
        <taxon>Bacillati</taxon>
        <taxon>Actinomycetota</taxon>
        <taxon>Actinomycetes</taxon>
        <taxon>Mycobacteriales</taxon>
        <taxon>Gordoniaceae</taxon>
        <taxon>Gordonia</taxon>
    </lineage>
</organism>
<proteinExistence type="predicted"/>
<keyword evidence="2" id="KW-1185">Reference proteome</keyword>
<name>A0A7I9V7R4_9ACTN</name>
<reference evidence="2" key="1">
    <citation type="submission" date="2019-06" db="EMBL/GenBank/DDBJ databases">
        <title>Gordonia isolated from sludge of a wastewater treatment plant.</title>
        <authorList>
            <person name="Tamura T."/>
            <person name="Aoyama K."/>
            <person name="Kang Y."/>
            <person name="Saito S."/>
            <person name="Akiyama N."/>
            <person name="Yazawa K."/>
            <person name="Gonoi T."/>
            <person name="Mikami Y."/>
        </authorList>
    </citation>
    <scope>NUCLEOTIDE SEQUENCE [LARGE SCALE GENOMIC DNA]</scope>
    <source>
        <strain evidence="2">NBRC 107696</strain>
    </source>
</reference>
<dbReference type="AlphaFoldDB" id="A0A7I9V7R4"/>
<evidence type="ECO:0000313" key="1">
    <source>
        <dbReference type="EMBL" id="GEE01120.1"/>
    </source>
</evidence>